<evidence type="ECO:0000256" key="5">
    <source>
        <dbReference type="ARBA" id="ARBA00023015"/>
    </source>
</evidence>
<evidence type="ECO:0008006" key="14">
    <source>
        <dbReference type="Google" id="ProtNLM"/>
    </source>
</evidence>
<evidence type="ECO:0000256" key="9">
    <source>
        <dbReference type="SAM" id="MobiDB-lite"/>
    </source>
</evidence>
<dbReference type="SUPFAM" id="SSF50104">
    <property type="entry name" value="Translation proteins SH3-like domain"/>
    <property type="match status" value="2"/>
</dbReference>
<evidence type="ECO:0000259" key="11">
    <source>
        <dbReference type="SMART" id="SM00739"/>
    </source>
</evidence>
<keyword evidence="8" id="KW-0539">Nucleus</keyword>
<feature type="compositionally biased region" description="Polar residues" evidence="9">
    <location>
        <begin position="685"/>
        <end position="700"/>
    </location>
</feature>
<dbReference type="SMART" id="SM00738">
    <property type="entry name" value="NGN"/>
    <property type="match status" value="1"/>
</dbReference>
<dbReference type="InterPro" id="IPR041976">
    <property type="entry name" value="KOW_Spt5_3"/>
</dbReference>
<feature type="domain" description="KOW" evidence="11">
    <location>
        <begin position="655"/>
        <end position="677"/>
    </location>
</feature>
<dbReference type="InterPro" id="IPR039385">
    <property type="entry name" value="NGN_Euk"/>
</dbReference>
<dbReference type="Gene3D" id="2.30.30.30">
    <property type="match status" value="3"/>
</dbReference>
<feature type="region of interest" description="Disordered" evidence="9">
    <location>
        <begin position="718"/>
        <end position="827"/>
    </location>
</feature>
<gene>
    <name evidence="12" type="ORF">DY000_02001801</name>
</gene>
<feature type="domain" description="KOW" evidence="11">
    <location>
        <begin position="368"/>
        <end position="395"/>
    </location>
</feature>
<dbReference type="Gene3D" id="3.30.70.940">
    <property type="entry name" value="NusG, N-terminal domain"/>
    <property type="match status" value="1"/>
</dbReference>
<accession>A0ABQ7BWE0</accession>
<evidence type="ECO:0000256" key="6">
    <source>
        <dbReference type="ARBA" id="ARBA00023159"/>
    </source>
</evidence>
<dbReference type="Pfam" id="PF23042">
    <property type="entry name" value="KOW1_SPT5"/>
    <property type="match status" value="1"/>
</dbReference>
<dbReference type="CDD" id="cd06084">
    <property type="entry name" value="KOW_Spt5_4"/>
    <property type="match status" value="1"/>
</dbReference>
<dbReference type="InterPro" id="IPR006645">
    <property type="entry name" value="NGN-like_dom"/>
</dbReference>
<keyword evidence="3" id="KW-0678">Repressor</keyword>
<dbReference type="InterPro" id="IPR041977">
    <property type="entry name" value="KOW_Spt5_4"/>
</dbReference>
<dbReference type="InterPro" id="IPR057935">
    <property type="entry name" value="KOW_Spt5_6_plant"/>
</dbReference>
<dbReference type="EMBL" id="QGKV02000832">
    <property type="protein sequence ID" value="KAF3543637.1"/>
    <property type="molecule type" value="Genomic_DNA"/>
</dbReference>
<dbReference type="InterPro" id="IPR036735">
    <property type="entry name" value="NGN_dom_sf"/>
</dbReference>
<dbReference type="Proteomes" id="UP000266723">
    <property type="component" value="Unassembled WGS sequence"/>
</dbReference>
<protein>
    <recommendedName>
        <fullName evidence="14">Transcription elongation factor SPT5</fullName>
    </recommendedName>
</protein>
<dbReference type="CDD" id="cd06081">
    <property type="entry name" value="KOW_Spt5_1"/>
    <property type="match status" value="1"/>
</dbReference>
<comment type="caution">
    <text evidence="12">The sequence shown here is derived from an EMBL/GenBank/DDBJ whole genome shotgun (WGS) entry which is preliminary data.</text>
</comment>
<feature type="compositionally biased region" description="Acidic residues" evidence="9">
    <location>
        <begin position="7"/>
        <end position="25"/>
    </location>
</feature>
<feature type="domain" description="NusG-like N-terminal" evidence="10">
    <location>
        <begin position="127"/>
        <end position="211"/>
    </location>
</feature>
<evidence type="ECO:0000256" key="4">
    <source>
        <dbReference type="ARBA" id="ARBA00022737"/>
    </source>
</evidence>
<dbReference type="InterPro" id="IPR041975">
    <property type="entry name" value="KOW_Spt5_2"/>
</dbReference>
<dbReference type="PANTHER" id="PTHR11125:SF17">
    <property type="entry name" value="TRANSCRIPTION ELONGATION FACTOR SPT5 HOMOLOG 2-RELATED"/>
    <property type="match status" value="1"/>
</dbReference>
<dbReference type="Pfam" id="PF23284">
    <property type="entry name" value="KOW2_Spt5"/>
    <property type="match status" value="1"/>
</dbReference>
<dbReference type="InterPro" id="IPR057936">
    <property type="entry name" value="KOWx_Spt5"/>
</dbReference>
<dbReference type="InterPro" id="IPR005824">
    <property type="entry name" value="KOW"/>
</dbReference>
<dbReference type="Pfam" id="PF23287">
    <property type="entry name" value="KOW7_SPT5"/>
    <property type="match status" value="1"/>
</dbReference>
<feature type="domain" description="KOW" evidence="11">
    <location>
        <begin position="544"/>
        <end position="571"/>
    </location>
</feature>
<sequence length="954" mass="105653">MAHHSDSDDEDYSYDDESEFDEEQDEPRSSRKKKKRGRSNPDSAAGARGKKRKPSGSIFIEDDVIVDDEEEDDDDVENGFIEHGEADLGAEDVVGRHRHFHEPTSPSSLFITSFPYVLFCNRALSIILHCKLQIGREREVAVCLMQKAVDRGSDFKIKSVIALDHLQNFIYIEADMEAHVKEAIKGLRNVFANHKILLVPIREMADVLSVRSKTVELARDTWVRMKLGIYKGDLAQVVDVDDVRRRVTVKLIPRIDLQLLADKQEGSVIVKKKAFVPPPRFMNVDEARELHIRVERRRDRMTGDYFENIGNMLFKDGFLYKKVSTKSISTLNVTPTFDELERFKKANENGEIDFVDMSTLFANRKKGHFMKGDEVIVIKGDLKNLKGWVEKVDEENVLIRSEMKGLHNPLAVNERELCKYFEPGNHVKVVSGTHKEATGMVVKVDQHVLFLLTDTTKQQIRVFADHVVKSAEVTNGVTKMGEYELHDLVLLSNLSFGVIIKLDTEAIQVLKGVPGRPELAIVKHGEIKYKIEKKITVKDRYKNVMTVKDVVRVTEGPSKGKQGPVMHIYKGVLFLHDRHNVEHAGFVCVKCSSCVLSGGSYSGADRIVDSFSRLGNSKPPAHVPPSPRRFQRADLGYNSGSGGRHLSGRGARGNDLLVGAYVRVRLGPYKGYRVNRDAIADGNDNVATPSQYNMGSQTPVHPSRTPLHPCMTPMRDSGATPIHNGMRTPMRDRAWNPYTPMSPPRDSWEDGNPGSWGTNSLYPPESPYSQPYEAATPGSGWDSSTPGRSYSDAGTPRDANVPSPYQPMTPSSASYLPSTPGGQPMTPGADLDVKSPDIGGDAETWLMPGILVNVHKAGLGGDSNVGVIRDVLPDGSCLVALGDRGEGETVMAVQREVRLVCPRKNERVKVVGGKHRGSLAKLIGLDGSDGIVKLDDTLDVKILDLGLLAKLAHA</sequence>
<keyword evidence="4" id="KW-0677">Repeat</keyword>
<evidence type="ECO:0000259" key="10">
    <source>
        <dbReference type="SMART" id="SM00738"/>
    </source>
</evidence>
<dbReference type="PROSITE" id="PS01108">
    <property type="entry name" value="RIBOSOMAL_L24"/>
    <property type="match status" value="1"/>
</dbReference>
<dbReference type="InterPro" id="IPR008991">
    <property type="entry name" value="Translation_prot_SH3-like_sf"/>
</dbReference>
<feature type="domain" description="KOW" evidence="11">
    <location>
        <begin position="216"/>
        <end position="243"/>
    </location>
</feature>
<dbReference type="PIRSF" id="PIRSF036945">
    <property type="entry name" value="Spt5"/>
    <property type="match status" value="1"/>
</dbReference>
<dbReference type="InterPro" id="IPR005100">
    <property type="entry name" value="NGN-domain"/>
</dbReference>
<evidence type="ECO:0000256" key="7">
    <source>
        <dbReference type="ARBA" id="ARBA00023163"/>
    </source>
</evidence>
<dbReference type="Pfam" id="PF00467">
    <property type="entry name" value="KOW"/>
    <property type="match status" value="1"/>
</dbReference>
<comment type="subcellular location">
    <subcellularLocation>
        <location evidence="1">Nucleus</location>
    </subcellularLocation>
</comment>
<dbReference type="Pfam" id="PF23291">
    <property type="entry name" value="KOW4_SPT5"/>
    <property type="match status" value="1"/>
</dbReference>
<comment type="similarity">
    <text evidence="2">Belongs to the SPT5 family.</text>
</comment>
<dbReference type="Pfam" id="PF23038">
    <property type="entry name" value="KOW6_SPT51-2"/>
    <property type="match status" value="1"/>
</dbReference>
<proteinExistence type="inferred from homology"/>
<dbReference type="CDD" id="cd09888">
    <property type="entry name" value="NGN_Euk"/>
    <property type="match status" value="1"/>
</dbReference>
<dbReference type="InterPro" id="IPR039659">
    <property type="entry name" value="SPT5"/>
</dbReference>
<dbReference type="InterPro" id="IPR041973">
    <property type="entry name" value="KOW_Spt5_1"/>
</dbReference>
<feature type="region of interest" description="Disordered" evidence="9">
    <location>
        <begin position="1"/>
        <end position="62"/>
    </location>
</feature>
<evidence type="ECO:0000313" key="12">
    <source>
        <dbReference type="EMBL" id="KAF3543637.1"/>
    </source>
</evidence>
<dbReference type="InterPro" id="IPR014722">
    <property type="entry name" value="Rib_uL2_dom2"/>
</dbReference>
<dbReference type="Pfam" id="PF23037">
    <property type="entry name" value="KOWx_SPT5"/>
    <property type="match status" value="1"/>
</dbReference>
<feature type="compositionally biased region" description="Polar residues" evidence="9">
    <location>
        <begin position="806"/>
        <end position="821"/>
    </location>
</feature>
<dbReference type="Pfam" id="PF03439">
    <property type="entry name" value="Spt5-NGN"/>
    <property type="match status" value="1"/>
</dbReference>
<keyword evidence="6" id="KW-0010">Activator</keyword>
<feature type="region of interest" description="Disordered" evidence="9">
    <location>
        <begin position="682"/>
        <end position="702"/>
    </location>
</feature>
<dbReference type="CDD" id="cd06083">
    <property type="entry name" value="KOW_Spt5_3"/>
    <property type="match status" value="1"/>
</dbReference>
<keyword evidence="5" id="KW-0805">Transcription regulation</keyword>
<evidence type="ECO:0000256" key="3">
    <source>
        <dbReference type="ARBA" id="ARBA00022491"/>
    </source>
</evidence>
<reference evidence="12 13" key="1">
    <citation type="journal article" date="2020" name="BMC Genomics">
        <title>Intraspecific diversification of the crop wild relative Brassica cretica Lam. using demographic model selection.</title>
        <authorList>
            <person name="Kioukis A."/>
            <person name="Michalopoulou V.A."/>
            <person name="Briers L."/>
            <person name="Pirintsos S."/>
            <person name="Studholme D.J."/>
            <person name="Pavlidis P."/>
            <person name="Sarris P.F."/>
        </authorList>
    </citation>
    <scope>NUCLEOTIDE SEQUENCE [LARGE SCALE GENOMIC DNA]</scope>
    <source>
        <strain evidence="13">cv. PFS-1207/04</strain>
    </source>
</reference>
<feature type="domain" description="KOW" evidence="11">
    <location>
        <begin position="420"/>
        <end position="447"/>
    </location>
</feature>
<evidence type="ECO:0000256" key="2">
    <source>
        <dbReference type="ARBA" id="ARBA00006956"/>
    </source>
</evidence>
<dbReference type="CDD" id="cd06082">
    <property type="entry name" value="KOW_Spt5_2"/>
    <property type="match status" value="1"/>
</dbReference>
<dbReference type="InterPro" id="IPR057934">
    <property type="entry name" value="KOW_Spt5_7"/>
</dbReference>
<dbReference type="PANTHER" id="PTHR11125">
    <property type="entry name" value="SUPPRESSOR OF TY 5"/>
    <property type="match status" value="1"/>
</dbReference>
<evidence type="ECO:0000313" key="13">
    <source>
        <dbReference type="Proteomes" id="UP000266723"/>
    </source>
</evidence>
<dbReference type="SMART" id="SM00739">
    <property type="entry name" value="KOW"/>
    <property type="match status" value="6"/>
</dbReference>
<dbReference type="InterPro" id="IPR017071">
    <property type="entry name" value="TF_Spt5_eukaryote"/>
</dbReference>
<organism evidence="12 13">
    <name type="scientific">Brassica cretica</name>
    <name type="common">Mustard</name>
    <dbReference type="NCBI Taxonomy" id="69181"/>
    <lineage>
        <taxon>Eukaryota</taxon>
        <taxon>Viridiplantae</taxon>
        <taxon>Streptophyta</taxon>
        <taxon>Embryophyta</taxon>
        <taxon>Tracheophyta</taxon>
        <taxon>Spermatophyta</taxon>
        <taxon>Magnoliopsida</taxon>
        <taxon>eudicotyledons</taxon>
        <taxon>Gunneridae</taxon>
        <taxon>Pentapetalae</taxon>
        <taxon>rosids</taxon>
        <taxon>malvids</taxon>
        <taxon>Brassicales</taxon>
        <taxon>Brassicaceae</taxon>
        <taxon>Brassiceae</taxon>
        <taxon>Brassica</taxon>
    </lineage>
</organism>
<keyword evidence="7" id="KW-0804">Transcription</keyword>
<evidence type="ECO:0000256" key="1">
    <source>
        <dbReference type="ARBA" id="ARBA00004123"/>
    </source>
</evidence>
<evidence type="ECO:0000256" key="8">
    <source>
        <dbReference type="ARBA" id="ARBA00023242"/>
    </source>
</evidence>
<name>A0ABQ7BWE0_BRACR</name>
<feature type="domain" description="KOW" evidence="11">
    <location>
        <begin position="901"/>
        <end position="928"/>
    </location>
</feature>
<keyword evidence="13" id="KW-1185">Reference proteome</keyword>
<dbReference type="CDD" id="cd06086">
    <property type="entry name" value="KOW_Spt5_6"/>
    <property type="match status" value="1"/>
</dbReference>
<dbReference type="InterPro" id="IPR005825">
    <property type="entry name" value="Ribosomal_uL24_CS"/>
</dbReference>